<sequence>MMRSLRRYLQHLTLFLGVILSVVYGPVEMLHSAAHAQAIATAQVHQRAQGAAPTDTLAAPTEACALCVLAALLVALPRVECLLHEPPTQPRQVCLVLSHPESLRLAAPCFQPLRAPPAPTC</sequence>
<dbReference type="AlphaFoldDB" id="A0A7W9W740"/>
<evidence type="ECO:0008006" key="3">
    <source>
        <dbReference type="Google" id="ProtNLM"/>
    </source>
</evidence>
<evidence type="ECO:0000313" key="2">
    <source>
        <dbReference type="Proteomes" id="UP000520814"/>
    </source>
</evidence>
<dbReference type="Proteomes" id="UP000520814">
    <property type="component" value="Unassembled WGS sequence"/>
</dbReference>
<proteinExistence type="predicted"/>
<dbReference type="RefSeq" id="WP_184194731.1">
    <property type="nucleotide sequence ID" value="NZ_JACHGW010000002.1"/>
</dbReference>
<dbReference type="EMBL" id="JACHGW010000002">
    <property type="protein sequence ID" value="MBB6050207.1"/>
    <property type="molecule type" value="Genomic_DNA"/>
</dbReference>
<protein>
    <recommendedName>
        <fullName evidence="3">DUF2946 domain-containing protein</fullName>
    </recommendedName>
</protein>
<keyword evidence="2" id="KW-1185">Reference proteome</keyword>
<organism evidence="1 2">
    <name type="scientific">Armatimonas rosea</name>
    <dbReference type="NCBI Taxonomy" id="685828"/>
    <lineage>
        <taxon>Bacteria</taxon>
        <taxon>Bacillati</taxon>
        <taxon>Armatimonadota</taxon>
        <taxon>Armatimonadia</taxon>
        <taxon>Armatimonadales</taxon>
        <taxon>Armatimonadaceae</taxon>
        <taxon>Armatimonas</taxon>
    </lineage>
</organism>
<evidence type="ECO:0000313" key="1">
    <source>
        <dbReference type="EMBL" id="MBB6050207.1"/>
    </source>
</evidence>
<comment type="caution">
    <text evidence="1">The sequence shown here is derived from an EMBL/GenBank/DDBJ whole genome shotgun (WGS) entry which is preliminary data.</text>
</comment>
<accession>A0A7W9W740</accession>
<name>A0A7W9W740_ARMRO</name>
<gene>
    <name evidence="1" type="ORF">HNQ39_001998</name>
</gene>
<reference evidence="1 2" key="1">
    <citation type="submission" date="2020-08" db="EMBL/GenBank/DDBJ databases">
        <title>Genomic Encyclopedia of Type Strains, Phase IV (KMG-IV): sequencing the most valuable type-strain genomes for metagenomic binning, comparative biology and taxonomic classification.</title>
        <authorList>
            <person name="Goeker M."/>
        </authorList>
    </citation>
    <scope>NUCLEOTIDE SEQUENCE [LARGE SCALE GENOMIC DNA]</scope>
    <source>
        <strain evidence="1 2">DSM 23562</strain>
    </source>
</reference>